<evidence type="ECO:0000256" key="1">
    <source>
        <dbReference type="SAM" id="MobiDB-lite"/>
    </source>
</evidence>
<dbReference type="InterPro" id="IPR006671">
    <property type="entry name" value="Cyclin_N"/>
</dbReference>
<feature type="region of interest" description="Disordered" evidence="1">
    <location>
        <begin position="1"/>
        <end position="65"/>
    </location>
</feature>
<evidence type="ECO:0000313" key="4">
    <source>
        <dbReference type="Proteomes" id="UP001165065"/>
    </source>
</evidence>
<gene>
    <name evidence="3" type="ORF">TrCOL_g13072</name>
</gene>
<feature type="compositionally biased region" description="Low complexity" evidence="1">
    <location>
        <begin position="40"/>
        <end position="52"/>
    </location>
</feature>
<accession>A0A9W7G128</accession>
<dbReference type="Gene3D" id="1.10.472.10">
    <property type="entry name" value="Cyclin-like"/>
    <property type="match status" value="1"/>
</dbReference>
<dbReference type="SUPFAM" id="SSF47954">
    <property type="entry name" value="Cyclin-like"/>
    <property type="match status" value="1"/>
</dbReference>
<dbReference type="OrthoDB" id="10250320at2759"/>
<protein>
    <recommendedName>
        <fullName evidence="2">Cyclin N-terminal domain-containing protein</fullName>
    </recommendedName>
</protein>
<feature type="region of interest" description="Disordered" evidence="1">
    <location>
        <begin position="87"/>
        <end position="148"/>
    </location>
</feature>
<sequence>MDGIGSSFEPSPNPSSTLGSVTKDGENGVHGGGLTPTDTAVGAAGAADSAGSGVVGNGGLTPSLQKREVVAVKSSIGADNKILESALKNSMEGEKKKKKKKKKKKTTTINEASNETFRPSSEAYTPKLPRKVAQTTAADPKKLSNKPDVLGKYKEVGKRDDKAIANMGSLGRVNFKDALKRVAMVVHQHVVKIERRYSTRSKENENSGLFHTNKLSLFCESNYATPSYQHTTVRVPTLPGGAFFVAKPVKKTFAVPETSEIYDFMYQLFRKVQLSSECSVVCLIYVERLMERGNVPLMAKTWRPILMCGLLLASKVWQDLSSWNIEFATVYPQFSLSCINALERTFLSEVKWDLYISSSLYAKYYFALRSLLEKKDFRQKYMRMVQVEAPDAGRIQERSGKIKEEALMQLSRSV</sequence>
<feature type="domain" description="Cyclin N-terminal" evidence="2">
    <location>
        <begin position="260"/>
        <end position="354"/>
    </location>
</feature>
<dbReference type="CDD" id="cd20540">
    <property type="entry name" value="CYCLIN_CCNY_like"/>
    <property type="match status" value="1"/>
</dbReference>
<feature type="compositionally biased region" description="Polar residues" evidence="1">
    <location>
        <begin position="109"/>
        <end position="123"/>
    </location>
</feature>
<feature type="compositionally biased region" description="Basic residues" evidence="1">
    <location>
        <begin position="96"/>
        <end position="106"/>
    </location>
</feature>
<evidence type="ECO:0000259" key="2">
    <source>
        <dbReference type="Pfam" id="PF00134"/>
    </source>
</evidence>
<dbReference type="PANTHER" id="PTHR14248">
    <property type="entry name" value="CYCLIN Y, ISOFORM A"/>
    <property type="match status" value="1"/>
</dbReference>
<dbReference type="InterPro" id="IPR036915">
    <property type="entry name" value="Cyclin-like_sf"/>
</dbReference>
<dbReference type="Pfam" id="PF00134">
    <property type="entry name" value="Cyclin_N"/>
    <property type="match status" value="1"/>
</dbReference>
<feature type="compositionally biased region" description="Polar residues" evidence="1">
    <location>
        <begin position="8"/>
        <end position="20"/>
    </location>
</feature>
<organism evidence="3 4">
    <name type="scientific">Triparma columacea</name>
    <dbReference type="NCBI Taxonomy" id="722753"/>
    <lineage>
        <taxon>Eukaryota</taxon>
        <taxon>Sar</taxon>
        <taxon>Stramenopiles</taxon>
        <taxon>Ochrophyta</taxon>
        <taxon>Bolidophyceae</taxon>
        <taxon>Parmales</taxon>
        <taxon>Triparmaceae</taxon>
        <taxon>Triparma</taxon>
    </lineage>
</organism>
<comment type="caution">
    <text evidence="3">The sequence shown here is derived from an EMBL/GenBank/DDBJ whole genome shotgun (WGS) entry which is preliminary data.</text>
</comment>
<dbReference type="Proteomes" id="UP001165065">
    <property type="component" value="Unassembled WGS sequence"/>
</dbReference>
<evidence type="ECO:0000313" key="3">
    <source>
        <dbReference type="EMBL" id="GMI28342.1"/>
    </source>
</evidence>
<keyword evidence="4" id="KW-1185">Reference proteome</keyword>
<name>A0A9W7G128_9STRA</name>
<proteinExistence type="predicted"/>
<dbReference type="EMBL" id="BRYA01000661">
    <property type="protein sequence ID" value="GMI28342.1"/>
    <property type="molecule type" value="Genomic_DNA"/>
</dbReference>
<reference evidence="4" key="1">
    <citation type="journal article" date="2023" name="Commun. Biol.">
        <title>Genome analysis of Parmales, the sister group of diatoms, reveals the evolutionary specialization of diatoms from phago-mixotrophs to photoautotrophs.</title>
        <authorList>
            <person name="Ban H."/>
            <person name="Sato S."/>
            <person name="Yoshikawa S."/>
            <person name="Yamada K."/>
            <person name="Nakamura Y."/>
            <person name="Ichinomiya M."/>
            <person name="Sato N."/>
            <person name="Blanc-Mathieu R."/>
            <person name="Endo H."/>
            <person name="Kuwata A."/>
            <person name="Ogata H."/>
        </authorList>
    </citation>
    <scope>NUCLEOTIDE SEQUENCE [LARGE SCALE GENOMIC DNA]</scope>
</reference>
<dbReference type="AlphaFoldDB" id="A0A9W7G128"/>